<dbReference type="GO" id="GO:0008171">
    <property type="term" value="F:O-methyltransferase activity"/>
    <property type="evidence" value="ECO:0007669"/>
    <property type="project" value="InterPro"/>
</dbReference>
<evidence type="ECO:0000256" key="4">
    <source>
        <dbReference type="PIRSR" id="PIRSR005739-1"/>
    </source>
</evidence>
<evidence type="ECO:0000256" key="2">
    <source>
        <dbReference type="ARBA" id="ARBA00022679"/>
    </source>
</evidence>
<dbReference type="Gene3D" id="1.10.10.10">
    <property type="entry name" value="Winged helix-like DNA-binding domain superfamily/Winged helix DNA-binding domain"/>
    <property type="match status" value="1"/>
</dbReference>
<reference evidence="7 8" key="1">
    <citation type="journal article" date="2022" name="Cell">
        <title>Repeat-based holocentromeres influence genome architecture and karyotype evolution.</title>
        <authorList>
            <person name="Hofstatter P.G."/>
            <person name="Thangavel G."/>
            <person name="Lux T."/>
            <person name="Neumann P."/>
            <person name="Vondrak T."/>
            <person name="Novak P."/>
            <person name="Zhang M."/>
            <person name="Costa L."/>
            <person name="Castellani M."/>
            <person name="Scott A."/>
            <person name="Toegelov H."/>
            <person name="Fuchs J."/>
            <person name="Mata-Sucre Y."/>
            <person name="Dias Y."/>
            <person name="Vanzela A.L.L."/>
            <person name="Huettel B."/>
            <person name="Almeida C.C.S."/>
            <person name="Simkova H."/>
            <person name="Souza G."/>
            <person name="Pedrosa-Harand A."/>
            <person name="Macas J."/>
            <person name="Mayer K.F.X."/>
            <person name="Houben A."/>
            <person name="Marques A."/>
        </authorList>
    </citation>
    <scope>NUCLEOTIDE SEQUENCE [LARGE SCALE GENOMIC DNA]</scope>
    <source>
        <strain evidence="7">RhyTen1mFocal</strain>
    </source>
</reference>
<keyword evidence="8" id="KW-1185">Reference proteome</keyword>
<dbReference type="Gene3D" id="3.40.50.150">
    <property type="entry name" value="Vaccinia Virus protein VP39"/>
    <property type="match status" value="1"/>
</dbReference>
<dbReference type="PIRSF" id="PIRSF005739">
    <property type="entry name" value="O-mtase"/>
    <property type="match status" value="1"/>
</dbReference>
<gene>
    <name evidence="7" type="ORF">LUZ61_008787</name>
</gene>
<dbReference type="SUPFAM" id="SSF46785">
    <property type="entry name" value="Winged helix' DNA-binding domain"/>
    <property type="match status" value="1"/>
</dbReference>
<evidence type="ECO:0008006" key="9">
    <source>
        <dbReference type="Google" id="ProtNLM"/>
    </source>
</evidence>
<sequence length="384" mass="43200">MEIWLSCAVSSLPPISSDLFHSYQTNYLTHFQELMDNKLLQAQVGLWNLAFGYLKTMSFKCALDLGIPDAIYNNDQPMTLSQLHSVLSIPPSKKSHLYRLMRLLTHIGFFIEKSAGACSDPVYDLTAQSRLVIQKNESANILPYVRCTLDNTWLKSSLYIGDWFMQDSKKNPFELENGCTLWEIASREPAVNKMINDGMVGSSCLFNDHIVRYGDNIFKGIESLVDVGGGKGAMAEVIAKNFPHVRCTVLDLPHVVCDNPNDGIVKFVSGDMFKYVPPANAVLLKWILHDWSNEDCIRILRRCKDAIPSREAGGKVIILEAVVGLTSTMTSDESQLLFDMLMLMVTEGEERNENDWKYLFTEAGFSSYKIICTIGFSSIIEVYP</sequence>
<dbReference type="PROSITE" id="PS51683">
    <property type="entry name" value="SAM_OMT_II"/>
    <property type="match status" value="1"/>
</dbReference>
<dbReference type="Pfam" id="PF08100">
    <property type="entry name" value="Dimerisation"/>
    <property type="match status" value="1"/>
</dbReference>
<accession>A0AAD5ZW71</accession>
<dbReference type="PANTHER" id="PTHR11746">
    <property type="entry name" value="O-METHYLTRANSFERASE"/>
    <property type="match status" value="1"/>
</dbReference>
<dbReference type="FunFam" id="3.40.50.150:FF:000057">
    <property type="entry name" value="O-methyltransferase ZRP4"/>
    <property type="match status" value="1"/>
</dbReference>
<dbReference type="Proteomes" id="UP001210211">
    <property type="component" value="Unassembled WGS sequence"/>
</dbReference>
<protein>
    <recommendedName>
        <fullName evidence="9">O-methyltransferase</fullName>
    </recommendedName>
</protein>
<dbReference type="InterPro" id="IPR036388">
    <property type="entry name" value="WH-like_DNA-bd_sf"/>
</dbReference>
<dbReference type="InterPro" id="IPR012967">
    <property type="entry name" value="COMT_dimerisation"/>
</dbReference>
<dbReference type="Pfam" id="PF00891">
    <property type="entry name" value="Methyltransf_2"/>
    <property type="match status" value="1"/>
</dbReference>
<evidence type="ECO:0000313" key="7">
    <source>
        <dbReference type="EMBL" id="KAJ3705082.1"/>
    </source>
</evidence>
<feature type="active site" description="Proton acceptor" evidence="4">
    <location>
        <position position="289"/>
    </location>
</feature>
<dbReference type="InterPro" id="IPR001077">
    <property type="entry name" value="COMT_C"/>
</dbReference>
<dbReference type="InterPro" id="IPR016461">
    <property type="entry name" value="COMT-like"/>
</dbReference>
<evidence type="ECO:0000256" key="1">
    <source>
        <dbReference type="ARBA" id="ARBA00022603"/>
    </source>
</evidence>
<dbReference type="InterPro" id="IPR036390">
    <property type="entry name" value="WH_DNA-bd_sf"/>
</dbReference>
<proteinExistence type="predicted"/>
<evidence type="ECO:0000259" key="6">
    <source>
        <dbReference type="Pfam" id="PF08100"/>
    </source>
</evidence>
<evidence type="ECO:0000256" key="3">
    <source>
        <dbReference type="ARBA" id="ARBA00022691"/>
    </source>
</evidence>
<dbReference type="SUPFAM" id="SSF53335">
    <property type="entry name" value="S-adenosyl-L-methionine-dependent methyltransferases"/>
    <property type="match status" value="1"/>
</dbReference>
<feature type="domain" description="O-methyltransferase dimerisation" evidence="6">
    <location>
        <begin position="47"/>
        <end position="134"/>
    </location>
</feature>
<keyword evidence="2" id="KW-0808">Transferase</keyword>
<feature type="domain" description="O-methyltransferase C-terminal" evidence="5">
    <location>
        <begin position="159"/>
        <end position="366"/>
    </location>
</feature>
<dbReference type="GO" id="GO:0046983">
    <property type="term" value="F:protein dimerization activity"/>
    <property type="evidence" value="ECO:0007669"/>
    <property type="project" value="InterPro"/>
</dbReference>
<dbReference type="InterPro" id="IPR029063">
    <property type="entry name" value="SAM-dependent_MTases_sf"/>
</dbReference>
<dbReference type="GO" id="GO:0032259">
    <property type="term" value="P:methylation"/>
    <property type="evidence" value="ECO:0007669"/>
    <property type="project" value="UniProtKB-KW"/>
</dbReference>
<dbReference type="EMBL" id="JAMRDG010000001">
    <property type="protein sequence ID" value="KAJ3705082.1"/>
    <property type="molecule type" value="Genomic_DNA"/>
</dbReference>
<dbReference type="AlphaFoldDB" id="A0AAD5ZW71"/>
<comment type="caution">
    <text evidence="7">The sequence shown here is derived from an EMBL/GenBank/DDBJ whole genome shotgun (WGS) entry which is preliminary data.</text>
</comment>
<keyword evidence="1" id="KW-0489">Methyltransferase</keyword>
<evidence type="ECO:0000259" key="5">
    <source>
        <dbReference type="Pfam" id="PF00891"/>
    </source>
</evidence>
<keyword evidence="3" id="KW-0949">S-adenosyl-L-methionine</keyword>
<evidence type="ECO:0000313" key="8">
    <source>
        <dbReference type="Proteomes" id="UP001210211"/>
    </source>
</evidence>
<organism evidence="7 8">
    <name type="scientific">Rhynchospora tenuis</name>
    <dbReference type="NCBI Taxonomy" id="198213"/>
    <lineage>
        <taxon>Eukaryota</taxon>
        <taxon>Viridiplantae</taxon>
        <taxon>Streptophyta</taxon>
        <taxon>Embryophyta</taxon>
        <taxon>Tracheophyta</taxon>
        <taxon>Spermatophyta</taxon>
        <taxon>Magnoliopsida</taxon>
        <taxon>Liliopsida</taxon>
        <taxon>Poales</taxon>
        <taxon>Cyperaceae</taxon>
        <taxon>Cyperoideae</taxon>
        <taxon>Rhynchosporeae</taxon>
        <taxon>Rhynchospora</taxon>
    </lineage>
</organism>
<dbReference type="GO" id="GO:0008757">
    <property type="term" value="F:S-adenosylmethionine-dependent methyltransferase activity"/>
    <property type="evidence" value="ECO:0007669"/>
    <property type="project" value="UniProtKB-ARBA"/>
</dbReference>
<name>A0AAD5ZW71_9POAL</name>